<feature type="transmembrane region" description="Helical" evidence="8">
    <location>
        <begin position="279"/>
        <end position="301"/>
    </location>
</feature>
<evidence type="ECO:0000313" key="9">
    <source>
        <dbReference type="EMBL" id="AIY67653.1"/>
    </source>
</evidence>
<feature type="transmembrane region" description="Helical" evidence="8">
    <location>
        <begin position="92"/>
        <end position="116"/>
    </location>
</feature>
<feature type="transmembrane region" description="Helical" evidence="8">
    <location>
        <begin position="250"/>
        <end position="270"/>
    </location>
</feature>
<proteinExistence type="inferred from homology"/>
<feature type="transmembrane region" description="Helical" evidence="8">
    <location>
        <begin position="56"/>
        <end position="80"/>
    </location>
</feature>
<dbReference type="InterPro" id="IPR004776">
    <property type="entry name" value="Mem_transp_PIN-like"/>
</dbReference>
<dbReference type="RefSeq" id="WP_040136864.1">
    <property type="nucleotide sequence ID" value="NZ_CP009889.1"/>
</dbReference>
<protein>
    <recommendedName>
        <fullName evidence="11">Transporter</fullName>
    </recommendedName>
</protein>
<evidence type="ECO:0000256" key="1">
    <source>
        <dbReference type="ARBA" id="ARBA00004651"/>
    </source>
</evidence>
<keyword evidence="3" id="KW-0813">Transport</keyword>
<feature type="transmembrane region" description="Helical" evidence="8">
    <location>
        <begin position="165"/>
        <end position="186"/>
    </location>
</feature>
<dbReference type="KEGG" id="pseo:OM33_16205"/>
<comment type="similarity">
    <text evidence="2">Belongs to the auxin efflux carrier (TC 2.A.69) family.</text>
</comment>
<keyword evidence="6 8" id="KW-1133">Transmembrane helix</keyword>
<dbReference type="AlphaFoldDB" id="A0A0A7EMA5"/>
<keyword evidence="4" id="KW-1003">Cell membrane</keyword>
<dbReference type="InterPro" id="IPR038770">
    <property type="entry name" value="Na+/solute_symporter_sf"/>
</dbReference>
<dbReference type="Proteomes" id="UP000030341">
    <property type="component" value="Chromosome 2"/>
</dbReference>
<evidence type="ECO:0000256" key="3">
    <source>
        <dbReference type="ARBA" id="ARBA00022448"/>
    </source>
</evidence>
<reference evidence="9 10" key="1">
    <citation type="submission" date="2014-11" db="EMBL/GenBank/DDBJ databases">
        <title>Complete Genome Sequence of Pseudoalteromonas sp. Strain OCN003 Isolated from Kaneohe Bay, Oahu, Hawaii.</title>
        <authorList>
            <person name="Beurmann S."/>
            <person name="Videau P."/>
            <person name="Ushijima B."/>
            <person name="Smith A.M."/>
            <person name="Aeby G.S."/>
            <person name="Callahan S.M."/>
            <person name="Belcaid M."/>
        </authorList>
    </citation>
    <scope>NUCLEOTIDE SEQUENCE [LARGE SCALE GENOMIC DNA]</scope>
    <source>
        <strain evidence="9 10">OCN003</strain>
    </source>
</reference>
<dbReference type="HOGENOM" id="CLU_056175_2_1_6"/>
<dbReference type="Gene3D" id="1.20.1530.20">
    <property type="match status" value="1"/>
</dbReference>
<evidence type="ECO:0008006" key="11">
    <source>
        <dbReference type="Google" id="ProtNLM"/>
    </source>
</evidence>
<keyword evidence="5 8" id="KW-0812">Transmembrane</keyword>
<dbReference type="EMBL" id="CP009889">
    <property type="protein sequence ID" value="AIY67653.1"/>
    <property type="molecule type" value="Genomic_DNA"/>
</dbReference>
<dbReference type="eggNOG" id="COG0679">
    <property type="taxonomic scope" value="Bacteria"/>
</dbReference>
<sequence>MFSSLFPLVALVFLGYLAIRKGGVSQSTIAELSKVTFSWLFPLFLFINIAEADLSGLLSYSVFLAFYGAVLFTFLMTCWLSPSLLKTHKESGAVFALGSTYSNTIIVGLPILISVLSPSVTAQVFLIISFHSAMLFAATSIFASVGSNNTFDFKSFLVGLLKNPLLIGIYSGLIINFMGIAFAEFISNTLHLITKPALTLALFILGANLYQYRLSGSYGHIISASVIKLLLLPLITLLLAHGVFRLNSDIVMILVVLTACPTGVNAYIVACQQNQGQSVVAGSVVMSTLLSALTIPAWLLLLEYGVFL</sequence>
<keyword evidence="10" id="KW-1185">Reference proteome</keyword>
<evidence type="ECO:0000256" key="5">
    <source>
        <dbReference type="ARBA" id="ARBA00022692"/>
    </source>
</evidence>
<dbReference type="Pfam" id="PF03547">
    <property type="entry name" value="Mem_trans"/>
    <property type="match status" value="1"/>
</dbReference>
<evidence type="ECO:0000256" key="8">
    <source>
        <dbReference type="SAM" id="Phobius"/>
    </source>
</evidence>
<dbReference type="PANTHER" id="PTHR36838">
    <property type="entry name" value="AUXIN EFFLUX CARRIER FAMILY PROTEIN"/>
    <property type="match status" value="1"/>
</dbReference>
<feature type="transmembrane region" description="Helical" evidence="8">
    <location>
        <begin position="222"/>
        <end position="244"/>
    </location>
</feature>
<feature type="transmembrane region" description="Helical" evidence="8">
    <location>
        <begin position="122"/>
        <end position="145"/>
    </location>
</feature>
<evidence type="ECO:0000256" key="7">
    <source>
        <dbReference type="ARBA" id="ARBA00023136"/>
    </source>
</evidence>
<keyword evidence="7 8" id="KW-0472">Membrane</keyword>
<evidence type="ECO:0000256" key="4">
    <source>
        <dbReference type="ARBA" id="ARBA00022475"/>
    </source>
</evidence>
<dbReference type="GO" id="GO:0005886">
    <property type="term" value="C:plasma membrane"/>
    <property type="evidence" value="ECO:0007669"/>
    <property type="project" value="UniProtKB-SubCell"/>
</dbReference>
<gene>
    <name evidence="9" type="ORF">OM33_16205</name>
</gene>
<evidence type="ECO:0000256" key="2">
    <source>
        <dbReference type="ARBA" id="ARBA00010145"/>
    </source>
</evidence>
<evidence type="ECO:0000313" key="10">
    <source>
        <dbReference type="Proteomes" id="UP000030341"/>
    </source>
</evidence>
<comment type="subcellular location">
    <subcellularLocation>
        <location evidence="1">Cell membrane</location>
        <topology evidence="1">Multi-pass membrane protein</topology>
    </subcellularLocation>
</comment>
<name>A0A0A7EMA5_9GAMM</name>
<accession>A0A0A7EMA5</accession>
<organism evidence="9 10">
    <name type="scientific">Pseudoalteromonas piratica</name>
    <dbReference type="NCBI Taxonomy" id="1348114"/>
    <lineage>
        <taxon>Bacteria</taxon>
        <taxon>Pseudomonadati</taxon>
        <taxon>Pseudomonadota</taxon>
        <taxon>Gammaproteobacteria</taxon>
        <taxon>Alteromonadales</taxon>
        <taxon>Pseudoalteromonadaceae</taxon>
        <taxon>Pseudoalteromonas</taxon>
    </lineage>
</organism>
<evidence type="ECO:0000256" key="6">
    <source>
        <dbReference type="ARBA" id="ARBA00022989"/>
    </source>
</evidence>
<dbReference type="PANTHER" id="PTHR36838:SF3">
    <property type="entry name" value="TRANSPORTER AUXIN EFFLUX CARRIER EC FAMILY"/>
    <property type="match status" value="1"/>
</dbReference>
<dbReference type="STRING" id="1348114.OM33_16205"/>
<dbReference type="GO" id="GO:0055085">
    <property type="term" value="P:transmembrane transport"/>
    <property type="evidence" value="ECO:0007669"/>
    <property type="project" value="InterPro"/>
</dbReference>
<feature type="transmembrane region" description="Helical" evidence="8">
    <location>
        <begin position="192"/>
        <end position="210"/>
    </location>
</feature>